<proteinExistence type="inferred from homology"/>
<dbReference type="InterPro" id="IPR013786">
    <property type="entry name" value="AcylCoA_DH/ox_N"/>
</dbReference>
<dbReference type="Gene3D" id="1.20.140.10">
    <property type="entry name" value="Butyryl-CoA Dehydrogenase, subunit A, domain 3"/>
    <property type="match status" value="1"/>
</dbReference>
<dbReference type="AlphaFoldDB" id="A0AB39P2C4"/>
<dbReference type="RefSeq" id="WP_369230897.1">
    <property type="nucleotide sequence ID" value="NZ_CP163435.1"/>
</dbReference>
<dbReference type="EC" id="1.-.-.-" evidence="10"/>
<dbReference type="SUPFAM" id="SSF47203">
    <property type="entry name" value="Acyl-CoA dehydrogenase C-terminal domain-like"/>
    <property type="match status" value="1"/>
</dbReference>
<dbReference type="PANTHER" id="PTHR43884">
    <property type="entry name" value="ACYL-COA DEHYDROGENASE"/>
    <property type="match status" value="1"/>
</dbReference>
<evidence type="ECO:0000259" key="9">
    <source>
        <dbReference type="Pfam" id="PF02771"/>
    </source>
</evidence>
<dbReference type="EMBL" id="CP163435">
    <property type="protein sequence ID" value="XDQ24341.1"/>
    <property type="molecule type" value="Genomic_DNA"/>
</dbReference>
<dbReference type="Pfam" id="PF00441">
    <property type="entry name" value="Acyl-CoA_dh_1"/>
    <property type="match status" value="1"/>
</dbReference>
<keyword evidence="4 6" id="KW-0274">FAD</keyword>
<accession>A0AB39P2C4</accession>
<evidence type="ECO:0000256" key="3">
    <source>
        <dbReference type="ARBA" id="ARBA00022630"/>
    </source>
</evidence>
<feature type="domain" description="Acyl-CoA oxidase/dehydrogenase middle" evidence="8">
    <location>
        <begin position="124"/>
        <end position="198"/>
    </location>
</feature>
<feature type="domain" description="Acyl-CoA dehydrogenase/oxidase N-terminal" evidence="9">
    <location>
        <begin position="6"/>
        <end position="118"/>
    </location>
</feature>
<dbReference type="InterPro" id="IPR009100">
    <property type="entry name" value="AcylCoA_DH/oxidase_NM_dom_sf"/>
</dbReference>
<comment type="similarity">
    <text evidence="2 6">Belongs to the acyl-CoA dehydrogenase family.</text>
</comment>
<keyword evidence="3 6" id="KW-0285">Flavoprotein</keyword>
<evidence type="ECO:0000259" key="8">
    <source>
        <dbReference type="Pfam" id="PF02770"/>
    </source>
</evidence>
<dbReference type="InterPro" id="IPR037069">
    <property type="entry name" value="AcylCoA_DH/ox_N_sf"/>
</dbReference>
<dbReference type="Pfam" id="PF02771">
    <property type="entry name" value="Acyl-CoA_dh_N"/>
    <property type="match status" value="1"/>
</dbReference>
<dbReference type="Pfam" id="PF02770">
    <property type="entry name" value="Acyl-CoA_dh_M"/>
    <property type="match status" value="1"/>
</dbReference>
<comment type="cofactor">
    <cofactor evidence="1 6">
        <name>FAD</name>
        <dbReference type="ChEBI" id="CHEBI:57692"/>
    </cofactor>
</comment>
<dbReference type="GO" id="GO:0050660">
    <property type="term" value="F:flavin adenine dinucleotide binding"/>
    <property type="evidence" value="ECO:0007669"/>
    <property type="project" value="InterPro"/>
</dbReference>
<dbReference type="InterPro" id="IPR006091">
    <property type="entry name" value="Acyl-CoA_Oxase/DH_mid-dom"/>
</dbReference>
<evidence type="ECO:0000256" key="1">
    <source>
        <dbReference type="ARBA" id="ARBA00001974"/>
    </source>
</evidence>
<feature type="domain" description="Acyl-CoA dehydrogenase/oxidase C-terminal" evidence="7">
    <location>
        <begin position="228"/>
        <end position="378"/>
    </location>
</feature>
<dbReference type="PANTHER" id="PTHR43884:SF20">
    <property type="entry name" value="ACYL-COA DEHYDROGENASE FADE28"/>
    <property type="match status" value="1"/>
</dbReference>
<evidence type="ECO:0000256" key="2">
    <source>
        <dbReference type="ARBA" id="ARBA00009347"/>
    </source>
</evidence>
<dbReference type="InterPro" id="IPR009075">
    <property type="entry name" value="AcylCo_DH/oxidase_C"/>
</dbReference>
<reference evidence="10" key="1">
    <citation type="submission" date="2024-07" db="EMBL/GenBank/DDBJ databases">
        <authorList>
            <person name="Yu S.T."/>
        </authorList>
    </citation>
    <scope>NUCLEOTIDE SEQUENCE</scope>
    <source>
        <strain evidence="10">R21</strain>
    </source>
</reference>
<organism evidence="10">
    <name type="scientific">Streptomyces sp. R21</name>
    <dbReference type="NCBI Taxonomy" id="3238627"/>
    <lineage>
        <taxon>Bacteria</taxon>
        <taxon>Bacillati</taxon>
        <taxon>Actinomycetota</taxon>
        <taxon>Actinomycetes</taxon>
        <taxon>Kitasatosporales</taxon>
        <taxon>Streptomycetaceae</taxon>
        <taxon>Streptomyces</taxon>
    </lineage>
</organism>
<dbReference type="Gene3D" id="1.10.540.10">
    <property type="entry name" value="Acyl-CoA dehydrogenase/oxidase, N-terminal domain"/>
    <property type="match status" value="1"/>
</dbReference>
<sequence length="391" mass="40891">MAVTFTEEQDELRAVLRRFLSEKAPSEAVRRWMESDEGHDPGLWRQMAGQLGLHGLALPEEYGGFGGGPVELGIVMEELGRVLLPSPYFATVALAGQALAASGDDAAKARWLPAIADGTLTGTLALAEESGSWNVEDVTTEAVRGDGGWRVSGTKMFVIDGHSAGLLLVVARTDADPALFAVEGGASGVTRTRLETLDPTRRLARIDLDGAPALRVGPEGDATAYLRTVLDLAVVALAAEQVGGARACLDAAVEYAKVRVQFGRPIGSFQAVKHSCADMLLKVEGARSAAYHAMSVAAEGVGDLPVPPTAGSAGELPVSAALAASYCADAFTHAAKENIQIHGGIGYTWEHDAHLHLKRAKSSEQLFGSPATHRGRLADLVGISVATVKEG</sequence>
<evidence type="ECO:0000256" key="4">
    <source>
        <dbReference type="ARBA" id="ARBA00022827"/>
    </source>
</evidence>
<evidence type="ECO:0000259" key="7">
    <source>
        <dbReference type="Pfam" id="PF00441"/>
    </source>
</evidence>
<evidence type="ECO:0000313" key="10">
    <source>
        <dbReference type="EMBL" id="XDQ24341.1"/>
    </source>
</evidence>
<gene>
    <name evidence="10" type="ORF">AB5J56_06360</name>
</gene>
<evidence type="ECO:0000256" key="6">
    <source>
        <dbReference type="RuleBase" id="RU362125"/>
    </source>
</evidence>
<protein>
    <submittedName>
        <fullName evidence="10">Acyl-CoA dehydrogenase family protein</fullName>
        <ecNumber evidence="10">1.-.-.-</ecNumber>
    </submittedName>
</protein>
<dbReference type="Gene3D" id="2.40.110.10">
    <property type="entry name" value="Butyryl-CoA Dehydrogenase, subunit A, domain 2"/>
    <property type="match status" value="1"/>
</dbReference>
<dbReference type="SUPFAM" id="SSF56645">
    <property type="entry name" value="Acyl-CoA dehydrogenase NM domain-like"/>
    <property type="match status" value="1"/>
</dbReference>
<evidence type="ECO:0000256" key="5">
    <source>
        <dbReference type="ARBA" id="ARBA00023002"/>
    </source>
</evidence>
<keyword evidence="5 6" id="KW-0560">Oxidoreductase</keyword>
<dbReference type="InterPro" id="IPR046373">
    <property type="entry name" value="Acyl-CoA_Oxase/DH_mid-dom_sf"/>
</dbReference>
<name>A0AB39P2C4_9ACTN</name>
<dbReference type="InterPro" id="IPR036250">
    <property type="entry name" value="AcylCo_DH-like_C"/>
</dbReference>
<dbReference type="CDD" id="cd00567">
    <property type="entry name" value="ACAD"/>
    <property type="match status" value="1"/>
</dbReference>
<dbReference type="GO" id="GO:0003995">
    <property type="term" value="F:acyl-CoA dehydrogenase activity"/>
    <property type="evidence" value="ECO:0007669"/>
    <property type="project" value="TreeGrafter"/>
</dbReference>